<feature type="compositionally biased region" description="Polar residues" evidence="8">
    <location>
        <begin position="383"/>
        <end position="397"/>
    </location>
</feature>
<proteinExistence type="inferred from homology"/>
<dbReference type="InterPro" id="IPR003738">
    <property type="entry name" value="SRAP"/>
</dbReference>
<dbReference type="OrthoDB" id="2111841at2759"/>
<gene>
    <name evidence="9" type="ORF">AAL_05322</name>
</gene>
<keyword evidence="10" id="KW-1185">Reference proteome</keyword>
<dbReference type="GO" id="GO:0008233">
    <property type="term" value="F:peptidase activity"/>
    <property type="evidence" value="ECO:0007669"/>
    <property type="project" value="UniProtKB-KW"/>
</dbReference>
<keyword evidence="7" id="KW-0456">Lyase</keyword>
<evidence type="ECO:0000256" key="2">
    <source>
        <dbReference type="ARBA" id="ARBA00022670"/>
    </source>
</evidence>
<protein>
    <submittedName>
        <fullName evidence="9">DUF159 domain protein</fullName>
    </submittedName>
</protein>
<feature type="compositionally biased region" description="Polar residues" evidence="8">
    <location>
        <begin position="80"/>
        <end position="89"/>
    </location>
</feature>
<feature type="region of interest" description="Disordered" evidence="8">
    <location>
        <begin position="55"/>
        <end position="89"/>
    </location>
</feature>
<evidence type="ECO:0000256" key="7">
    <source>
        <dbReference type="ARBA" id="ARBA00023239"/>
    </source>
</evidence>
<organism evidence="9 10">
    <name type="scientific">Moelleriella libera RCEF 2490</name>
    <dbReference type="NCBI Taxonomy" id="1081109"/>
    <lineage>
        <taxon>Eukaryota</taxon>
        <taxon>Fungi</taxon>
        <taxon>Dikarya</taxon>
        <taxon>Ascomycota</taxon>
        <taxon>Pezizomycotina</taxon>
        <taxon>Sordariomycetes</taxon>
        <taxon>Hypocreomycetidae</taxon>
        <taxon>Hypocreales</taxon>
        <taxon>Clavicipitaceae</taxon>
        <taxon>Moelleriella</taxon>
    </lineage>
</organism>
<keyword evidence="2" id="KW-0645">Protease</keyword>
<dbReference type="Gene3D" id="3.90.1680.10">
    <property type="entry name" value="SOS response associated peptidase-like"/>
    <property type="match status" value="1"/>
</dbReference>
<dbReference type="EMBL" id="AZGY01000011">
    <property type="protein sequence ID" value="KZZ94355.1"/>
    <property type="molecule type" value="Genomic_DNA"/>
</dbReference>
<dbReference type="Proteomes" id="UP000078544">
    <property type="component" value="Unassembled WGS sequence"/>
</dbReference>
<dbReference type="Pfam" id="PF02586">
    <property type="entry name" value="SRAP"/>
    <property type="match status" value="1"/>
</dbReference>
<dbReference type="GO" id="GO:0016829">
    <property type="term" value="F:lyase activity"/>
    <property type="evidence" value="ECO:0007669"/>
    <property type="project" value="UniProtKB-KW"/>
</dbReference>
<reference evidence="9 10" key="1">
    <citation type="journal article" date="2016" name="Genome Biol. Evol.">
        <title>Divergent and convergent evolution of fungal pathogenicity.</title>
        <authorList>
            <person name="Shang Y."/>
            <person name="Xiao G."/>
            <person name="Zheng P."/>
            <person name="Cen K."/>
            <person name="Zhan S."/>
            <person name="Wang C."/>
        </authorList>
    </citation>
    <scope>NUCLEOTIDE SEQUENCE [LARGE SCALE GENOMIC DNA]</scope>
    <source>
        <strain evidence="9 10">RCEF 2490</strain>
    </source>
</reference>
<evidence type="ECO:0000256" key="6">
    <source>
        <dbReference type="ARBA" id="ARBA00023125"/>
    </source>
</evidence>
<comment type="caution">
    <text evidence="9">The sequence shown here is derived from an EMBL/GenBank/DDBJ whole genome shotgun (WGS) entry which is preliminary data.</text>
</comment>
<dbReference type="GO" id="GO:0006508">
    <property type="term" value="P:proteolysis"/>
    <property type="evidence" value="ECO:0007669"/>
    <property type="project" value="UniProtKB-KW"/>
</dbReference>
<dbReference type="AlphaFoldDB" id="A0A168AU20"/>
<keyword evidence="6" id="KW-0238">DNA-binding</keyword>
<dbReference type="SUPFAM" id="SSF143081">
    <property type="entry name" value="BB1717-like"/>
    <property type="match status" value="1"/>
</dbReference>
<keyword evidence="3" id="KW-0227">DNA damage</keyword>
<dbReference type="GO" id="GO:0106300">
    <property type="term" value="P:protein-DNA covalent cross-linking repair"/>
    <property type="evidence" value="ECO:0007669"/>
    <property type="project" value="InterPro"/>
</dbReference>
<dbReference type="GO" id="GO:0003697">
    <property type="term" value="F:single-stranded DNA binding"/>
    <property type="evidence" value="ECO:0007669"/>
    <property type="project" value="InterPro"/>
</dbReference>
<comment type="similarity">
    <text evidence="1">Belongs to the SOS response-associated peptidase family.</text>
</comment>
<keyword evidence="5" id="KW-0190">Covalent protein-DNA linkage</keyword>
<evidence type="ECO:0000256" key="1">
    <source>
        <dbReference type="ARBA" id="ARBA00008136"/>
    </source>
</evidence>
<evidence type="ECO:0000256" key="5">
    <source>
        <dbReference type="ARBA" id="ARBA00023124"/>
    </source>
</evidence>
<evidence type="ECO:0000256" key="4">
    <source>
        <dbReference type="ARBA" id="ARBA00022801"/>
    </source>
</evidence>
<evidence type="ECO:0000256" key="8">
    <source>
        <dbReference type="SAM" id="MobiDB-lite"/>
    </source>
</evidence>
<feature type="compositionally biased region" description="Basic and acidic residues" evidence="8">
    <location>
        <begin position="315"/>
        <end position="327"/>
    </location>
</feature>
<accession>A0A168AU20</accession>
<dbReference type="STRING" id="1081109.A0A168AU20"/>
<feature type="compositionally biased region" description="Basic and acidic residues" evidence="8">
    <location>
        <begin position="360"/>
        <end position="376"/>
    </location>
</feature>
<keyword evidence="4" id="KW-0378">Hydrolase</keyword>
<evidence type="ECO:0000313" key="10">
    <source>
        <dbReference type="Proteomes" id="UP000078544"/>
    </source>
</evidence>
<name>A0A168AU20_9HYPO</name>
<evidence type="ECO:0000313" key="9">
    <source>
        <dbReference type="EMBL" id="KZZ94355.1"/>
    </source>
</evidence>
<evidence type="ECO:0000256" key="3">
    <source>
        <dbReference type="ARBA" id="ARBA00022763"/>
    </source>
</evidence>
<sequence length="397" mass="44343">MCGRYALSLRAAQIRQMLQEDDMPVDYSVDEEDGPGAPRQSYNFAPGYHGVVYRADTPDWGAGPQSRPHQDKDVDATGNGVPQSITSEHSASGQVRYKLQSMKWGLVPFWTKRNPDYQTIMRTINCRDDSLSSPGGMWASMKNKKRCIVVAEGFFEWLKTGPKDKLPHFVKRKDGRLMCFAGLWDCVQYEDSEEKLYTYTIITTDSNKQLKFLHDRMPVLFNPGSEKIKQWLDPGRYEWSRDLQALLKPFDGELEVYPVSKDVGKVGNSSPSFIIPLDSRENKSNIANFFANAKKQNKEAKEGIKKEEVGTVAGKETKGQDAGESIKLESGAFAGASSRDTPQKRKADSPVTADSPPTKKVPEKGKISSTKNEYRSPKKTKTAPGTQKITSFFGNSA</sequence>
<feature type="region of interest" description="Disordered" evidence="8">
    <location>
        <begin position="315"/>
        <end position="397"/>
    </location>
</feature>
<dbReference type="InterPro" id="IPR036590">
    <property type="entry name" value="SRAP-like"/>
</dbReference>
<dbReference type="PANTHER" id="PTHR13604:SF0">
    <property type="entry name" value="ABASIC SITE PROCESSING PROTEIN HMCES"/>
    <property type="match status" value="1"/>
</dbReference>
<dbReference type="PANTHER" id="PTHR13604">
    <property type="entry name" value="DC12-RELATED"/>
    <property type="match status" value="1"/>
</dbReference>